<reference evidence="2" key="1">
    <citation type="submission" date="2021-01" db="EMBL/GenBank/DDBJ databases">
        <authorList>
            <person name="Kaushik A."/>
        </authorList>
    </citation>
    <scope>NUCLEOTIDE SEQUENCE</scope>
    <source>
        <strain evidence="2">AG1-1C</strain>
    </source>
</reference>
<evidence type="ECO:0000313" key="2">
    <source>
        <dbReference type="EMBL" id="CAE6355699.1"/>
    </source>
</evidence>
<feature type="region of interest" description="Disordered" evidence="1">
    <location>
        <begin position="526"/>
        <end position="559"/>
    </location>
</feature>
<feature type="region of interest" description="Disordered" evidence="1">
    <location>
        <begin position="322"/>
        <end position="393"/>
    </location>
</feature>
<evidence type="ECO:0000313" key="3">
    <source>
        <dbReference type="Proteomes" id="UP000663846"/>
    </source>
</evidence>
<dbReference type="AlphaFoldDB" id="A0A8H2W9S9"/>
<sequence length="591" mass="65028">MPNLSDLPSEVYAVIFSHVPPSERQRAVLNLSRALPRSPVPTSQIYNHIIVYTPAAVFHLYKHFRRRKEHEADLYNPSELVKSISVRAWIVDADLVVNLLALLPSVPIMQMCVGTTYSPEHLHDIFTRPRLALRTLQLRFKPYVEKATYMPFLKGAYFDSTIIQLAKWQVTQDNHLRNLSITQDTISYRAHIQFAQPLAFFSFKPLAELAISPIGQYIRALRISVPAKPVITHIGSTANSFPQLSFLDISTTALPPPNAERAIGTLLSRLARLQHIIIDRNAGPMPRDSPGWATLGRACALAGVERAKEKEHEIQLWVDSKRQEEAAAQGDEGEGAPALAPMDPAPVPRGRRGRRGLATATVSLRDPRPAPAAPASSSSSTHDPTIRRIRVVPSPPTLQTFSTAYAGPSNPSAQQRSDWSRAFVKGFLDGCNTLNKIWQRMRDSATVRVMRFTDTDLEPFHDDDEAPPVFRGVADIAIAGHWIGWEPSAPIICFGSERAIIGLNKHADDDQPLTDTPSEMRIGDSEAADTTLSSGFASRGETPGTGGIAPVTITNDSPSSVGGLWEEEIFVEWGPGHADGCGHDIGRRIFD</sequence>
<dbReference type="EMBL" id="CAJMWS010000075">
    <property type="protein sequence ID" value="CAE6355699.1"/>
    <property type="molecule type" value="Genomic_DNA"/>
</dbReference>
<comment type="caution">
    <text evidence="2">The sequence shown here is derived from an EMBL/GenBank/DDBJ whole genome shotgun (WGS) entry which is preliminary data.</text>
</comment>
<proteinExistence type="predicted"/>
<accession>A0A8H2W9S9</accession>
<name>A0A8H2W9S9_9AGAM</name>
<evidence type="ECO:0000256" key="1">
    <source>
        <dbReference type="SAM" id="MobiDB-lite"/>
    </source>
</evidence>
<protein>
    <recommendedName>
        <fullName evidence="4">F-box domain-containing protein</fullName>
    </recommendedName>
</protein>
<gene>
    <name evidence="2" type="ORF">RDB_LOCUS14931</name>
</gene>
<organism evidence="2 3">
    <name type="scientific">Rhizoctonia solani</name>
    <dbReference type="NCBI Taxonomy" id="456999"/>
    <lineage>
        <taxon>Eukaryota</taxon>
        <taxon>Fungi</taxon>
        <taxon>Dikarya</taxon>
        <taxon>Basidiomycota</taxon>
        <taxon>Agaricomycotina</taxon>
        <taxon>Agaricomycetes</taxon>
        <taxon>Cantharellales</taxon>
        <taxon>Ceratobasidiaceae</taxon>
        <taxon>Rhizoctonia</taxon>
    </lineage>
</organism>
<evidence type="ECO:0008006" key="4">
    <source>
        <dbReference type="Google" id="ProtNLM"/>
    </source>
</evidence>
<dbReference type="Proteomes" id="UP000663846">
    <property type="component" value="Unassembled WGS sequence"/>
</dbReference>